<feature type="active site" description="Proton donor/acceptor" evidence="1">
    <location>
        <position position="465"/>
    </location>
</feature>
<dbReference type="InterPro" id="IPR003903">
    <property type="entry name" value="UIM_dom"/>
</dbReference>
<dbReference type="AlphaFoldDB" id="A0AAD4IFI4"/>
<keyword evidence="6" id="KW-1185">Reference proteome</keyword>
<gene>
    <name evidence="5" type="ORF">G6011_03644</name>
</gene>
<dbReference type="Pfam" id="PF06087">
    <property type="entry name" value="Tyr-DNA_phospho"/>
    <property type="match status" value="1"/>
</dbReference>
<dbReference type="GO" id="GO:0005634">
    <property type="term" value="C:nucleus"/>
    <property type="evidence" value="ECO:0007669"/>
    <property type="project" value="InterPro"/>
</dbReference>
<evidence type="ECO:0000256" key="1">
    <source>
        <dbReference type="PIRSR" id="PIRSR610347-1"/>
    </source>
</evidence>
<dbReference type="GO" id="GO:0003697">
    <property type="term" value="F:single-stranded DNA binding"/>
    <property type="evidence" value="ECO:0007669"/>
    <property type="project" value="TreeGrafter"/>
</dbReference>
<evidence type="ECO:0008006" key="7">
    <source>
        <dbReference type="Google" id="ProtNLM"/>
    </source>
</evidence>
<dbReference type="Gene3D" id="6.10.140.100">
    <property type="match status" value="1"/>
</dbReference>
<evidence type="ECO:0000313" key="6">
    <source>
        <dbReference type="Proteomes" id="UP001199106"/>
    </source>
</evidence>
<organism evidence="5 6">
    <name type="scientific">Alternaria panax</name>
    <dbReference type="NCBI Taxonomy" id="48097"/>
    <lineage>
        <taxon>Eukaryota</taxon>
        <taxon>Fungi</taxon>
        <taxon>Dikarya</taxon>
        <taxon>Ascomycota</taxon>
        <taxon>Pezizomycotina</taxon>
        <taxon>Dothideomycetes</taxon>
        <taxon>Pleosporomycetidae</taxon>
        <taxon>Pleosporales</taxon>
        <taxon>Pleosporineae</taxon>
        <taxon>Pleosporaceae</taxon>
        <taxon>Alternaria</taxon>
        <taxon>Alternaria sect. Panax</taxon>
    </lineage>
</organism>
<dbReference type="CDD" id="cd09122">
    <property type="entry name" value="PLDc_Tdp1_1"/>
    <property type="match status" value="1"/>
</dbReference>
<comment type="caution">
    <text evidence="5">The sequence shown here is derived from an EMBL/GenBank/DDBJ whole genome shotgun (WGS) entry which is preliminary data.</text>
</comment>
<evidence type="ECO:0000313" key="5">
    <source>
        <dbReference type="EMBL" id="KAG9193609.1"/>
    </source>
</evidence>
<dbReference type="PROSITE" id="PS50330">
    <property type="entry name" value="UIM"/>
    <property type="match status" value="2"/>
</dbReference>
<dbReference type="Pfam" id="PF02809">
    <property type="entry name" value="UIM"/>
    <property type="match status" value="2"/>
</dbReference>
<dbReference type="Gene3D" id="3.30.870.10">
    <property type="entry name" value="Endonuclease Chain A"/>
    <property type="match status" value="2"/>
</dbReference>
<feature type="binding site" evidence="2">
    <location>
        <position position="237"/>
    </location>
    <ligand>
        <name>substrate</name>
    </ligand>
</feature>
<sequence>MESDDENLNLALAMSLQEVSPRATRDTTASAKNECIDLTSDSDDDEDENLRRAIALSIQESENNNIQQSSVTSVPKAAAVDKISGFMGMDRRAMEQERLARLGKRKRDASPELPYKQVARPSTVQAAPDGTRLQYPRGAIKRTFASKYPRTDDITIDELLEASEVNIAVISSFQYDSGWLYEKLDPLKVKQIWLMNGKFKGEDVQAKRIQEWKDSGVPNMKLHFPPMGGMIASMHSKFMLLFGKDKLRIAVPTANMTQTDWGEVPNDWQPGLMENSVFLIDLPRRSDNAATKEGDLTAFGRELLYFLEKQEVGSQVIDGLLKFDFTETSRLAFVHSIGGSHKMEPDHPTGLPGLAHAIRELHLDGVEHIELDYAASSIGAINDNFLSRIHLAACGESFTTDTAPIANVRDSTRIYFPTNDTVEKSIGGPGCAGIVTLSPQCYNAPTFPKECMRDYDSMRRGMLSHNKLLFARGCNKDGKPFAWVYVGSANISESAWGGQKVLKSGRMGSLNIRNWECGVIMPVPDAKLQGLEQDRVPSMDVFAGTIEVPFRFPADKYDGKQPWFFRPG</sequence>
<feature type="site" description="Interaction with DNA" evidence="3">
    <location>
        <position position="492"/>
    </location>
</feature>
<proteinExistence type="predicted"/>
<name>A0AAD4IFI4_9PLEO</name>
<evidence type="ECO:0000256" key="3">
    <source>
        <dbReference type="PIRSR" id="PIRSR610347-3"/>
    </source>
</evidence>
<dbReference type="PANTHER" id="PTHR12415">
    <property type="entry name" value="TYROSYL-DNA PHOSPHODIESTERASE 1"/>
    <property type="match status" value="1"/>
</dbReference>
<dbReference type="EMBL" id="JAANER010000002">
    <property type="protein sequence ID" value="KAG9193609.1"/>
    <property type="molecule type" value="Genomic_DNA"/>
</dbReference>
<dbReference type="GO" id="GO:0017005">
    <property type="term" value="F:3'-tyrosyl-DNA phosphodiesterase activity"/>
    <property type="evidence" value="ECO:0007669"/>
    <property type="project" value="TreeGrafter"/>
</dbReference>
<dbReference type="GO" id="GO:0003690">
    <property type="term" value="F:double-stranded DNA binding"/>
    <property type="evidence" value="ECO:0007669"/>
    <property type="project" value="TreeGrafter"/>
</dbReference>
<feature type="binding site" evidence="2">
    <location>
        <position position="467"/>
    </location>
    <ligand>
        <name>substrate</name>
    </ligand>
</feature>
<evidence type="ECO:0000256" key="4">
    <source>
        <dbReference type="SAM" id="MobiDB-lite"/>
    </source>
</evidence>
<dbReference type="Proteomes" id="UP001199106">
    <property type="component" value="Unassembled WGS sequence"/>
</dbReference>
<evidence type="ECO:0000256" key="2">
    <source>
        <dbReference type="PIRSR" id="PIRSR610347-2"/>
    </source>
</evidence>
<feature type="region of interest" description="Disordered" evidence="4">
    <location>
        <begin position="18"/>
        <end position="48"/>
    </location>
</feature>
<dbReference type="SUPFAM" id="SSF56024">
    <property type="entry name" value="Phospholipase D/nuclease"/>
    <property type="match status" value="2"/>
</dbReference>
<dbReference type="PANTHER" id="PTHR12415:SF4">
    <property type="entry name" value="TYROSYL-DNA PHOSPHODIESTERASE DOMAIN-CONTAINING PROTEIN"/>
    <property type="match status" value="1"/>
</dbReference>
<protein>
    <recommendedName>
        <fullName evidence="7">PLD phosphodiesterase domain-containing protein</fullName>
    </recommendedName>
</protein>
<dbReference type="InterPro" id="IPR010347">
    <property type="entry name" value="Tdp1"/>
</dbReference>
<feature type="active site" description="Nucleophile" evidence="1">
    <location>
        <position position="235"/>
    </location>
</feature>
<dbReference type="SMART" id="SM00726">
    <property type="entry name" value="UIM"/>
    <property type="match status" value="2"/>
</dbReference>
<accession>A0AAD4IFI4</accession>
<reference evidence="5" key="1">
    <citation type="submission" date="2021-07" db="EMBL/GenBank/DDBJ databases">
        <title>Genome Resource of American Ginseng Black Spot Pathogen Alternaria panax.</title>
        <authorList>
            <person name="Qiu C."/>
            <person name="Wang W."/>
            <person name="Liu Z."/>
        </authorList>
    </citation>
    <scope>NUCLEOTIDE SEQUENCE</scope>
    <source>
        <strain evidence="5">BNCC115425</strain>
    </source>
</reference>
<dbReference type="GO" id="GO:0006281">
    <property type="term" value="P:DNA repair"/>
    <property type="evidence" value="ECO:0007669"/>
    <property type="project" value="InterPro"/>
</dbReference>